<protein>
    <recommendedName>
        <fullName evidence="3">Excreted virulence factor EspC, type VII ESX diderm</fullName>
    </recommendedName>
</protein>
<name>A0ABP8P629_9MICO</name>
<keyword evidence="2" id="KW-1185">Reference proteome</keyword>
<dbReference type="EMBL" id="BAABGP010000005">
    <property type="protein sequence ID" value="GAA4480871.1"/>
    <property type="molecule type" value="Genomic_DNA"/>
</dbReference>
<evidence type="ECO:0008006" key="3">
    <source>
        <dbReference type="Google" id="ProtNLM"/>
    </source>
</evidence>
<comment type="caution">
    <text evidence="1">The sequence shown here is derived from an EMBL/GenBank/DDBJ whole genome shotgun (WGS) entry which is preliminary data.</text>
</comment>
<evidence type="ECO:0000313" key="1">
    <source>
        <dbReference type="EMBL" id="GAA4480871.1"/>
    </source>
</evidence>
<gene>
    <name evidence="1" type="ORF">GCM10023171_08380</name>
</gene>
<proteinExistence type="predicted"/>
<dbReference type="RefSeq" id="WP_345184658.1">
    <property type="nucleotide sequence ID" value="NZ_BAABGP010000005.1"/>
</dbReference>
<evidence type="ECO:0000313" key="2">
    <source>
        <dbReference type="Proteomes" id="UP001500731"/>
    </source>
</evidence>
<dbReference type="Proteomes" id="UP001500731">
    <property type="component" value="Unassembled WGS sequence"/>
</dbReference>
<accession>A0ABP8P629</accession>
<reference evidence="2" key="1">
    <citation type="journal article" date="2019" name="Int. J. Syst. Evol. Microbiol.">
        <title>The Global Catalogue of Microorganisms (GCM) 10K type strain sequencing project: providing services to taxonomists for standard genome sequencing and annotation.</title>
        <authorList>
            <consortium name="The Broad Institute Genomics Platform"/>
            <consortium name="The Broad Institute Genome Sequencing Center for Infectious Disease"/>
            <person name="Wu L."/>
            <person name="Ma J."/>
        </authorList>
    </citation>
    <scope>NUCLEOTIDE SEQUENCE [LARGE SCALE GENOMIC DNA]</scope>
    <source>
        <strain evidence="2">JCM 17839</strain>
    </source>
</reference>
<organism evidence="1 2">
    <name type="scientific">Microbacterium panaciterrae</name>
    <dbReference type="NCBI Taxonomy" id="985759"/>
    <lineage>
        <taxon>Bacteria</taxon>
        <taxon>Bacillati</taxon>
        <taxon>Actinomycetota</taxon>
        <taxon>Actinomycetes</taxon>
        <taxon>Micrococcales</taxon>
        <taxon>Microbacteriaceae</taxon>
        <taxon>Microbacterium</taxon>
    </lineage>
</organism>
<sequence length="108" mass="11181">MGDTIALDFDLGRRHAARVGQVAADVRMAQDAASSLNLAGGAFGVMCAFLVPPAVLVSQVAIGTISSVSAMLGRAETEFLGMVSDFEATEEEFSGRYKSMHGALGVAQ</sequence>